<organism evidence="1 2">
    <name type="scientific">Marinilactibacillus psychrotolerans</name>
    <dbReference type="NCBI Taxonomy" id="191770"/>
    <lineage>
        <taxon>Bacteria</taxon>
        <taxon>Bacillati</taxon>
        <taxon>Bacillota</taxon>
        <taxon>Bacilli</taxon>
        <taxon>Lactobacillales</taxon>
        <taxon>Carnobacteriaceae</taxon>
        <taxon>Marinilactibacillus</taxon>
    </lineage>
</organism>
<comment type="caution">
    <text evidence="1">The sequence shown here is derived from an EMBL/GenBank/DDBJ whole genome shotgun (WGS) entry which is preliminary data.</text>
</comment>
<accession>A0A5R9BZU2</accession>
<dbReference type="EMBL" id="VBTE01000048">
    <property type="protein sequence ID" value="TLQ05832.1"/>
    <property type="molecule type" value="Genomic_DNA"/>
</dbReference>
<dbReference type="RefSeq" id="WP_138472911.1">
    <property type="nucleotide sequence ID" value="NZ_VBTE01000048.1"/>
</dbReference>
<name>A0A5R9BZU2_9LACT</name>
<evidence type="ECO:0000313" key="2">
    <source>
        <dbReference type="Proteomes" id="UP000307201"/>
    </source>
</evidence>
<reference evidence="1 2" key="1">
    <citation type="submission" date="2019-05" db="EMBL/GenBank/DDBJ databases">
        <title>The metagenome of a microbial culture collection derived from dairy environment covers the genomic content of the human microbiome.</title>
        <authorList>
            <person name="Roder T."/>
            <person name="Wuthrich D."/>
            <person name="Sattari Z."/>
            <person name="Von Ah U."/>
            <person name="Bar C."/>
            <person name="Ronchi F."/>
            <person name="Macpherson A.J."/>
            <person name="Ganal-Vonarburg S.C."/>
            <person name="Bruggmann R."/>
            <person name="Vergeres G."/>
        </authorList>
    </citation>
    <scope>NUCLEOTIDE SEQUENCE [LARGE SCALE GENOMIC DNA]</scope>
    <source>
        <strain evidence="1 2">FAM 24235</strain>
    </source>
</reference>
<dbReference type="AlphaFoldDB" id="A0A5R9BZU2"/>
<dbReference type="Proteomes" id="UP000307201">
    <property type="component" value="Unassembled WGS sequence"/>
</dbReference>
<protein>
    <submittedName>
        <fullName evidence="1">Uncharacterized protein</fullName>
    </submittedName>
</protein>
<sequence>MSVKYIITLDEYIFEKYYYGLDGNFQEINGELRNELDRAKTFETFESAINYCKSNTFKFNNQEIDAYPEISDLMEKYNIEVRAVLVDAPKNIYFDKEDVKKVIASGDDTYNSVIVVTHDGKLLLYKWINPLEVQKYAASSGEVSAAGNGYVGFEAASDKDYVEETYKRLMQAWRSSLLNEGKFIRGLDYNDPSIDVEEIKNNIENTLKEKY</sequence>
<evidence type="ECO:0000313" key="1">
    <source>
        <dbReference type="EMBL" id="TLQ05832.1"/>
    </source>
</evidence>
<proteinExistence type="predicted"/>
<gene>
    <name evidence="1" type="ORF">FEZ48_11895</name>
</gene>